<evidence type="ECO:0000313" key="9">
    <source>
        <dbReference type="Proteomes" id="UP001157167"/>
    </source>
</evidence>
<dbReference type="InterPro" id="IPR027417">
    <property type="entry name" value="P-loop_NTPase"/>
</dbReference>
<keyword evidence="5" id="KW-0597">Phosphoprotein</keyword>
<dbReference type="InterPro" id="IPR025944">
    <property type="entry name" value="Sigma_54_int_dom_CS"/>
</dbReference>
<dbReference type="Gene3D" id="1.10.8.60">
    <property type="match status" value="1"/>
</dbReference>
<dbReference type="SUPFAM" id="SSF52540">
    <property type="entry name" value="P-loop containing nucleoside triphosphate hydrolases"/>
    <property type="match status" value="1"/>
</dbReference>
<dbReference type="PROSITE" id="PS50110">
    <property type="entry name" value="RESPONSE_REGULATORY"/>
    <property type="match status" value="1"/>
</dbReference>
<dbReference type="CDD" id="cd00009">
    <property type="entry name" value="AAA"/>
    <property type="match status" value="1"/>
</dbReference>
<dbReference type="PROSITE" id="PS00688">
    <property type="entry name" value="SIGMA54_INTERACT_3"/>
    <property type="match status" value="1"/>
</dbReference>
<dbReference type="SMART" id="SM00448">
    <property type="entry name" value="REC"/>
    <property type="match status" value="1"/>
</dbReference>
<dbReference type="InterPro" id="IPR003593">
    <property type="entry name" value="AAA+_ATPase"/>
</dbReference>
<sequence length="459" mass="50658">MNAPVTHSILVIEDDAVLNRLLLKTLARSGFDMHSAQTWAEARARIDEVAPDLVLLDMNLPDARDFGPLTDIAQTRPVIMLTAYGSINQAVEAMRLGAVDYLVKPVNLAELELVIQRALEGSRLRAGDALKAAMRGLVDDPMVGGSEPMRQVRSLIEAVADDDVTVLVRGESGAGKELVARAVHDAGQRRDGHFVAVDCCTLQETLFETELFGHERGAFTGADRRKPGLIEAATEGTLFLDEIGEIGPSIQAKLLRVLETGRFRRVGATTDLRANARVVVATNRDLAQMVREGRFRADLYYRLSAFEITVPPLRDRRDDIPRLVDHFARARARNGRQVEFSDEALARLLSYDWPGNVRELRNVVERALILASRTGLVGPEHLPPLRDPGFDAAPAASGPVTIHGEPTLDEIERHYLAELLDRHQGNRRRVAEAMGVSERTAYRMLERHGFKGRGDGGEV</sequence>
<evidence type="ECO:0000256" key="1">
    <source>
        <dbReference type="ARBA" id="ARBA00022741"/>
    </source>
</evidence>
<dbReference type="PROSITE" id="PS50045">
    <property type="entry name" value="SIGMA54_INTERACT_4"/>
    <property type="match status" value="1"/>
</dbReference>
<dbReference type="Gene3D" id="1.10.10.60">
    <property type="entry name" value="Homeodomain-like"/>
    <property type="match status" value="1"/>
</dbReference>
<gene>
    <name evidence="8" type="ORF">GCM10007933_40020</name>
</gene>
<comment type="caution">
    <text evidence="8">The sequence shown here is derived from an EMBL/GenBank/DDBJ whole genome shotgun (WGS) entry which is preliminary data.</text>
</comment>
<keyword evidence="3" id="KW-0805">Transcription regulation</keyword>
<dbReference type="InterPro" id="IPR011006">
    <property type="entry name" value="CheY-like_superfamily"/>
</dbReference>
<feature type="domain" description="Sigma-54 factor interaction" evidence="6">
    <location>
        <begin position="142"/>
        <end position="369"/>
    </location>
</feature>
<dbReference type="Gene3D" id="3.40.50.2300">
    <property type="match status" value="1"/>
</dbReference>
<dbReference type="InterPro" id="IPR009057">
    <property type="entry name" value="Homeodomain-like_sf"/>
</dbReference>
<evidence type="ECO:0000259" key="7">
    <source>
        <dbReference type="PROSITE" id="PS50110"/>
    </source>
</evidence>
<dbReference type="RefSeq" id="WP_284189683.1">
    <property type="nucleotide sequence ID" value="NZ_BSPX01000100.1"/>
</dbReference>
<reference evidence="9" key="1">
    <citation type="journal article" date="2019" name="Int. J. Syst. Evol. Microbiol.">
        <title>The Global Catalogue of Microorganisms (GCM) 10K type strain sequencing project: providing services to taxonomists for standard genome sequencing and annotation.</title>
        <authorList>
            <consortium name="The Broad Institute Genomics Platform"/>
            <consortium name="The Broad Institute Genome Sequencing Center for Infectious Disease"/>
            <person name="Wu L."/>
            <person name="Ma J."/>
        </authorList>
    </citation>
    <scope>NUCLEOTIDE SEQUENCE [LARGE SCALE GENOMIC DNA]</scope>
    <source>
        <strain evidence="9">NBRC 102407</strain>
    </source>
</reference>
<dbReference type="Pfam" id="PF00072">
    <property type="entry name" value="Response_reg"/>
    <property type="match status" value="1"/>
</dbReference>
<organism evidence="8 9">
    <name type="scientific">Zoogloea oryzae</name>
    <dbReference type="NCBI Taxonomy" id="310767"/>
    <lineage>
        <taxon>Bacteria</taxon>
        <taxon>Pseudomonadati</taxon>
        <taxon>Pseudomonadota</taxon>
        <taxon>Betaproteobacteria</taxon>
        <taxon>Rhodocyclales</taxon>
        <taxon>Zoogloeaceae</taxon>
        <taxon>Zoogloea</taxon>
    </lineage>
</organism>
<evidence type="ECO:0000259" key="6">
    <source>
        <dbReference type="PROSITE" id="PS50045"/>
    </source>
</evidence>
<dbReference type="SUPFAM" id="SSF52172">
    <property type="entry name" value="CheY-like"/>
    <property type="match status" value="1"/>
</dbReference>
<dbReference type="Pfam" id="PF25601">
    <property type="entry name" value="AAA_lid_14"/>
    <property type="match status" value="1"/>
</dbReference>
<name>A0ABQ6FID1_9RHOO</name>
<protein>
    <submittedName>
        <fullName evidence="8">Sigma-54-dependent Fis family transcriptional regulator</fullName>
    </submittedName>
</protein>
<keyword evidence="2" id="KW-0067">ATP-binding</keyword>
<dbReference type="SUPFAM" id="SSF46689">
    <property type="entry name" value="Homeodomain-like"/>
    <property type="match status" value="1"/>
</dbReference>
<keyword evidence="9" id="KW-1185">Reference proteome</keyword>
<dbReference type="Pfam" id="PF00158">
    <property type="entry name" value="Sigma54_activat"/>
    <property type="match status" value="1"/>
</dbReference>
<dbReference type="Pfam" id="PF02954">
    <property type="entry name" value="HTH_8"/>
    <property type="match status" value="1"/>
</dbReference>
<dbReference type="InterPro" id="IPR002078">
    <property type="entry name" value="Sigma_54_int"/>
</dbReference>
<proteinExistence type="predicted"/>
<feature type="modified residue" description="4-aspartylphosphate" evidence="5">
    <location>
        <position position="57"/>
    </location>
</feature>
<keyword evidence="1" id="KW-0547">Nucleotide-binding</keyword>
<dbReference type="Gene3D" id="3.40.50.300">
    <property type="entry name" value="P-loop containing nucleotide triphosphate hydrolases"/>
    <property type="match status" value="1"/>
</dbReference>
<dbReference type="InterPro" id="IPR001789">
    <property type="entry name" value="Sig_transdc_resp-reg_receiver"/>
</dbReference>
<evidence type="ECO:0000256" key="4">
    <source>
        <dbReference type="ARBA" id="ARBA00023163"/>
    </source>
</evidence>
<accession>A0ABQ6FID1</accession>
<dbReference type="InterPro" id="IPR002197">
    <property type="entry name" value="HTH_Fis"/>
</dbReference>
<evidence type="ECO:0000313" key="8">
    <source>
        <dbReference type="EMBL" id="GLT24521.1"/>
    </source>
</evidence>
<evidence type="ECO:0000256" key="5">
    <source>
        <dbReference type="PROSITE-ProRule" id="PRU00169"/>
    </source>
</evidence>
<dbReference type="Proteomes" id="UP001157167">
    <property type="component" value="Unassembled WGS sequence"/>
</dbReference>
<evidence type="ECO:0000256" key="3">
    <source>
        <dbReference type="ARBA" id="ARBA00023015"/>
    </source>
</evidence>
<dbReference type="PANTHER" id="PTHR32071">
    <property type="entry name" value="TRANSCRIPTIONAL REGULATORY PROTEIN"/>
    <property type="match status" value="1"/>
</dbReference>
<evidence type="ECO:0000256" key="2">
    <source>
        <dbReference type="ARBA" id="ARBA00022840"/>
    </source>
</evidence>
<dbReference type="EMBL" id="BSPX01000100">
    <property type="protein sequence ID" value="GLT24521.1"/>
    <property type="molecule type" value="Genomic_DNA"/>
</dbReference>
<dbReference type="InterPro" id="IPR058031">
    <property type="entry name" value="AAA_lid_NorR"/>
</dbReference>
<keyword evidence="4" id="KW-0804">Transcription</keyword>
<dbReference type="SMART" id="SM00382">
    <property type="entry name" value="AAA"/>
    <property type="match status" value="1"/>
</dbReference>
<dbReference type="PANTHER" id="PTHR32071:SF113">
    <property type="entry name" value="ALGINATE BIOSYNTHESIS TRANSCRIPTIONAL REGULATORY PROTEIN ALGB"/>
    <property type="match status" value="1"/>
</dbReference>
<feature type="domain" description="Response regulatory" evidence="7">
    <location>
        <begin position="8"/>
        <end position="119"/>
    </location>
</feature>
<dbReference type="InterPro" id="IPR025662">
    <property type="entry name" value="Sigma_54_int_dom_ATP-bd_1"/>
</dbReference>
<dbReference type="PROSITE" id="PS00675">
    <property type="entry name" value="SIGMA54_INTERACT_1"/>
    <property type="match status" value="1"/>
</dbReference>